<dbReference type="Proteomes" id="UP000184267">
    <property type="component" value="Unassembled WGS sequence"/>
</dbReference>
<protein>
    <submittedName>
        <fullName evidence="1">Uncharacterized protein</fullName>
    </submittedName>
</protein>
<dbReference type="AlphaFoldDB" id="A0A1M2VXU0"/>
<dbReference type="OrthoDB" id="2107880at2759"/>
<dbReference type="STRING" id="154538.A0A1M2VXU0"/>
<evidence type="ECO:0000313" key="1">
    <source>
        <dbReference type="EMBL" id="OJT12356.1"/>
    </source>
</evidence>
<comment type="caution">
    <text evidence="1">The sequence shown here is derived from an EMBL/GenBank/DDBJ whole genome shotgun (WGS) entry which is preliminary data.</text>
</comment>
<gene>
    <name evidence="1" type="ORF">TRAPUB_11131</name>
</gene>
<organism evidence="1 2">
    <name type="scientific">Trametes pubescens</name>
    <name type="common">White-rot fungus</name>
    <dbReference type="NCBI Taxonomy" id="154538"/>
    <lineage>
        <taxon>Eukaryota</taxon>
        <taxon>Fungi</taxon>
        <taxon>Dikarya</taxon>
        <taxon>Basidiomycota</taxon>
        <taxon>Agaricomycotina</taxon>
        <taxon>Agaricomycetes</taxon>
        <taxon>Polyporales</taxon>
        <taxon>Polyporaceae</taxon>
        <taxon>Trametes</taxon>
    </lineage>
</organism>
<accession>A0A1M2VXU0</accession>
<keyword evidence="2" id="KW-1185">Reference proteome</keyword>
<dbReference type="EMBL" id="MNAD01000493">
    <property type="protein sequence ID" value="OJT12356.1"/>
    <property type="molecule type" value="Genomic_DNA"/>
</dbReference>
<sequence length="86" mass="9530">MSAAAAPINQQMRRIAAKWPGDPFRPNIQLKTLFESLAEHPNLTPTAVRAARALKNDEFIKKVRTTFSLSHHFGGGSWADTRLATT</sequence>
<name>A0A1M2VXU0_TRAPU</name>
<proteinExistence type="predicted"/>
<reference evidence="1 2" key="1">
    <citation type="submission" date="2016-10" db="EMBL/GenBank/DDBJ databases">
        <title>Genome sequence of the basidiomycete white-rot fungus Trametes pubescens.</title>
        <authorList>
            <person name="Makela M.R."/>
            <person name="Granchi Z."/>
            <person name="Peng M."/>
            <person name="De Vries R.P."/>
            <person name="Grigoriev I."/>
            <person name="Riley R."/>
            <person name="Hilden K."/>
        </authorList>
    </citation>
    <scope>NUCLEOTIDE SEQUENCE [LARGE SCALE GENOMIC DNA]</scope>
    <source>
        <strain evidence="1 2">FBCC735</strain>
    </source>
</reference>
<evidence type="ECO:0000313" key="2">
    <source>
        <dbReference type="Proteomes" id="UP000184267"/>
    </source>
</evidence>